<gene>
    <name evidence="2" type="ORF">K8W17_04825</name>
</gene>
<dbReference type="PANTHER" id="PTHR33744">
    <property type="entry name" value="CARBOHYDRATE DIACID REGULATOR"/>
    <property type="match status" value="1"/>
</dbReference>
<dbReference type="SUPFAM" id="SSF46689">
    <property type="entry name" value="Homeodomain-like"/>
    <property type="match status" value="1"/>
</dbReference>
<sequence length="294" mass="33704">ETMNNNELLTRIRNAFPNAKSLNGPSTDTAEEKVLSFAGAWLAFRKNDLTAEQLTILQTLSDQNFDDQRSTNPWYRFLTHQTNDVPNSAEQIKQVRLIQIHLTFHDTTNTTELTAALKSLFNCIVASFYLNSRTLIIVQTKDQQVLSNDELESILQTVESDFFVKVQLFLGNFWPIDQQLPLIFNEEQAVFAKSTVPVSTLSSLALDYYARPQLRRSSLAQQLTTIIRQEADIQDVIIALYHNAGNLSSAAKQLFIHRNTLQYRLERFRDLTSFNLKNMDDLVLCYLLITSFND</sequence>
<evidence type="ECO:0000313" key="2">
    <source>
        <dbReference type="EMBL" id="HJE15381.1"/>
    </source>
</evidence>
<dbReference type="Proteomes" id="UP000774947">
    <property type="component" value="Unassembled WGS sequence"/>
</dbReference>
<organism evidence="2 3">
    <name type="scientific">Lapidilactobacillus dextrinicus</name>
    <dbReference type="NCBI Taxonomy" id="51664"/>
    <lineage>
        <taxon>Bacteria</taxon>
        <taxon>Bacillati</taxon>
        <taxon>Bacillota</taxon>
        <taxon>Bacilli</taxon>
        <taxon>Lactobacillales</taxon>
        <taxon>Lactobacillaceae</taxon>
        <taxon>Lapidilactobacillus</taxon>
    </lineage>
</organism>
<dbReference type="PANTHER" id="PTHR33744:SF15">
    <property type="entry name" value="CARBOHYDRATE DIACID REGULATOR"/>
    <property type="match status" value="1"/>
</dbReference>
<evidence type="ECO:0000259" key="1">
    <source>
        <dbReference type="Pfam" id="PF13556"/>
    </source>
</evidence>
<protein>
    <submittedName>
        <fullName evidence="2">Helix-turn-helix domain-containing protein</fullName>
    </submittedName>
</protein>
<comment type="caution">
    <text evidence="2">The sequence shown here is derived from an EMBL/GenBank/DDBJ whole genome shotgun (WGS) entry which is preliminary data.</text>
</comment>
<accession>A0A921B3N0</accession>
<feature type="non-terminal residue" evidence="2">
    <location>
        <position position="1"/>
    </location>
</feature>
<name>A0A921B3N0_9LACO</name>
<reference evidence="2" key="2">
    <citation type="submission" date="2021-09" db="EMBL/GenBank/DDBJ databases">
        <authorList>
            <person name="Gilroy R."/>
        </authorList>
    </citation>
    <scope>NUCLEOTIDE SEQUENCE</scope>
    <source>
        <strain evidence="2">CHK173-2119</strain>
    </source>
</reference>
<dbReference type="Gene3D" id="1.10.10.2840">
    <property type="entry name" value="PucR C-terminal helix-turn-helix domain"/>
    <property type="match status" value="1"/>
</dbReference>
<dbReference type="InterPro" id="IPR009057">
    <property type="entry name" value="Homeodomain-like_sf"/>
</dbReference>
<dbReference type="InterPro" id="IPR025736">
    <property type="entry name" value="PucR_C-HTH_dom"/>
</dbReference>
<evidence type="ECO:0000313" key="3">
    <source>
        <dbReference type="Proteomes" id="UP000774947"/>
    </source>
</evidence>
<proteinExistence type="predicted"/>
<dbReference type="AlphaFoldDB" id="A0A921B3N0"/>
<feature type="domain" description="PucR C-terminal helix-turn-helix" evidence="1">
    <location>
        <begin position="239"/>
        <end position="287"/>
    </location>
</feature>
<dbReference type="Pfam" id="PF13556">
    <property type="entry name" value="HTH_30"/>
    <property type="match status" value="1"/>
</dbReference>
<dbReference type="InterPro" id="IPR042070">
    <property type="entry name" value="PucR_C-HTH_sf"/>
</dbReference>
<dbReference type="InterPro" id="IPR051448">
    <property type="entry name" value="CdaR-like_regulators"/>
</dbReference>
<dbReference type="EMBL" id="DYXY01000122">
    <property type="protein sequence ID" value="HJE15381.1"/>
    <property type="molecule type" value="Genomic_DNA"/>
</dbReference>
<reference evidence="2" key="1">
    <citation type="journal article" date="2021" name="PeerJ">
        <title>Extensive microbial diversity within the chicken gut microbiome revealed by metagenomics and culture.</title>
        <authorList>
            <person name="Gilroy R."/>
            <person name="Ravi A."/>
            <person name="Getino M."/>
            <person name="Pursley I."/>
            <person name="Horton D.L."/>
            <person name="Alikhan N.F."/>
            <person name="Baker D."/>
            <person name="Gharbi K."/>
            <person name="Hall N."/>
            <person name="Watson M."/>
            <person name="Adriaenssens E.M."/>
            <person name="Foster-Nyarko E."/>
            <person name="Jarju S."/>
            <person name="Secka A."/>
            <person name="Antonio M."/>
            <person name="Oren A."/>
            <person name="Chaudhuri R.R."/>
            <person name="La Ragione R."/>
            <person name="Hildebrand F."/>
            <person name="Pallen M.J."/>
        </authorList>
    </citation>
    <scope>NUCLEOTIDE SEQUENCE</scope>
    <source>
        <strain evidence="2">CHK173-2119</strain>
    </source>
</reference>